<dbReference type="InterPro" id="IPR014347">
    <property type="entry name" value="Tautomerase/MIF_sf"/>
</dbReference>
<name>A0A6A8AAC0_9HYPH</name>
<proteinExistence type="predicted"/>
<gene>
    <name evidence="1" type="ORF">GAO09_12430</name>
</gene>
<sequence>MPHVIVKMYEGKGLPEKQALAQAVAETVAGFGYDIRKVSVSIDDIRPENWMEAVYHPDIMNRRASLVRAPSYGPVSEKF</sequence>
<keyword evidence="2" id="KW-1185">Reference proteome</keyword>
<dbReference type="Proteomes" id="UP000435138">
    <property type="component" value="Unassembled WGS sequence"/>
</dbReference>
<dbReference type="EMBL" id="WIXI01000042">
    <property type="protein sequence ID" value="MQY46837.1"/>
    <property type="molecule type" value="Genomic_DNA"/>
</dbReference>
<protein>
    <submittedName>
        <fullName evidence="1">4-oxalocrotonate tautomerase</fullName>
    </submittedName>
</protein>
<organism evidence="1 2">
    <name type="scientific">Endobacterium cereale</name>
    <dbReference type="NCBI Taxonomy" id="2663029"/>
    <lineage>
        <taxon>Bacteria</taxon>
        <taxon>Pseudomonadati</taxon>
        <taxon>Pseudomonadota</taxon>
        <taxon>Alphaproteobacteria</taxon>
        <taxon>Hyphomicrobiales</taxon>
        <taxon>Rhizobiaceae</taxon>
        <taxon>Endobacterium</taxon>
    </lineage>
</organism>
<dbReference type="AlphaFoldDB" id="A0A6A8AAC0"/>
<dbReference type="RefSeq" id="WP_153354319.1">
    <property type="nucleotide sequence ID" value="NZ_JAYKOO010000010.1"/>
</dbReference>
<comment type="caution">
    <text evidence="1">The sequence shown here is derived from an EMBL/GenBank/DDBJ whole genome shotgun (WGS) entry which is preliminary data.</text>
</comment>
<dbReference type="SUPFAM" id="SSF55331">
    <property type="entry name" value="Tautomerase/MIF"/>
    <property type="match status" value="1"/>
</dbReference>
<accession>A0A6A8AAC0</accession>
<dbReference type="Gene3D" id="3.30.429.10">
    <property type="entry name" value="Macrophage Migration Inhibitory Factor"/>
    <property type="match status" value="1"/>
</dbReference>
<reference evidence="1 2" key="1">
    <citation type="submission" date="2019-11" db="EMBL/GenBank/DDBJ databases">
        <title>Genome analysis of Rhizobacterium cereale a novel genus and species isolated from maize roots in North Spain.</title>
        <authorList>
            <person name="Menendez E."/>
            <person name="Flores-Felix J.D."/>
            <person name="Ramirez-Bahena M.-H."/>
            <person name="Igual J.M."/>
            <person name="Garcia-Fraile P."/>
            <person name="Peix A."/>
            <person name="Velazquez E."/>
        </authorList>
    </citation>
    <scope>NUCLEOTIDE SEQUENCE [LARGE SCALE GENOMIC DNA]</scope>
    <source>
        <strain evidence="1 2">RZME27</strain>
    </source>
</reference>
<evidence type="ECO:0000313" key="1">
    <source>
        <dbReference type="EMBL" id="MQY46837.1"/>
    </source>
</evidence>
<evidence type="ECO:0000313" key="2">
    <source>
        <dbReference type="Proteomes" id="UP000435138"/>
    </source>
</evidence>